<evidence type="ECO:0000256" key="1">
    <source>
        <dbReference type="SAM" id="MobiDB-lite"/>
    </source>
</evidence>
<dbReference type="EnsemblMetazoa" id="AMEM002792-RA">
    <property type="protein sequence ID" value="AMEM002792-PA"/>
    <property type="gene ID" value="AMEM002792"/>
</dbReference>
<name>A0A182USC3_ANOME</name>
<accession>A0A182USC3</accession>
<protein>
    <submittedName>
        <fullName evidence="2">Uncharacterized protein</fullName>
    </submittedName>
</protein>
<evidence type="ECO:0000313" key="3">
    <source>
        <dbReference type="Proteomes" id="UP000075903"/>
    </source>
</evidence>
<feature type="compositionally biased region" description="Polar residues" evidence="1">
    <location>
        <begin position="378"/>
        <end position="394"/>
    </location>
</feature>
<sequence length="394" mass="43318">MTGHGPVHNPSSYGSAQQKGERFCGLFRLTMGTQMFRLSFNWAAADGSIENHASADTITSSEPEFCTLDDLLRYDQCLVLSGSEDQEPCEMHLTITPLYLVRGVSIIAECPVVEVYYGRLREYNRTVHGELLYTIVDGHVYRYDLSIETETSELHVKFIMDDPSEPVSLYTTHLYLMRNTDPLRAMRMMMAESKLINPDAVQQRLQGATLSERAERSKRLILGSMLSAQQNFENNNARLSSIAAAAAGSMPLDNIDIAYSNAQSSVVASTPSNHTPATNNDGQPAAAAASMLDNIHAVNNNVQSSAGSGVPGSVLPGMANQALSVANGNIETRIKQYIDAKFIQLEHFVDNRLADLAARQEQKLDRLLELLQERRESAQNGSNGSKAEQSFPLQ</sequence>
<dbReference type="VEuPathDB" id="VectorBase:AMEM21_013390"/>
<keyword evidence="3" id="KW-1185">Reference proteome</keyword>
<evidence type="ECO:0000313" key="2">
    <source>
        <dbReference type="EnsemblMetazoa" id="AMEM002792-PA"/>
    </source>
</evidence>
<dbReference type="VEuPathDB" id="VectorBase:AMEM002792"/>
<dbReference type="Pfam" id="PF14958">
    <property type="entry name" value="PAAT-like"/>
    <property type="match status" value="1"/>
</dbReference>
<feature type="region of interest" description="Disordered" evidence="1">
    <location>
        <begin position="375"/>
        <end position="394"/>
    </location>
</feature>
<reference evidence="2" key="1">
    <citation type="submission" date="2020-05" db="UniProtKB">
        <authorList>
            <consortium name="EnsemblMetazoa"/>
        </authorList>
    </citation>
    <scope>IDENTIFICATION</scope>
    <source>
        <strain evidence="2">MAF</strain>
    </source>
</reference>
<dbReference type="InterPro" id="IPR028043">
    <property type="entry name" value="PAAT-like"/>
</dbReference>
<dbReference type="PANTHER" id="PTHR14787:SF1">
    <property type="entry name" value="ATPASE PAAT"/>
    <property type="match status" value="1"/>
</dbReference>
<dbReference type="Proteomes" id="UP000075903">
    <property type="component" value="Unassembled WGS sequence"/>
</dbReference>
<proteinExistence type="predicted"/>
<dbReference type="PANTHER" id="PTHR14787">
    <property type="entry name" value="C10ORF188 FAMILY MEMBER"/>
    <property type="match status" value="1"/>
</dbReference>
<dbReference type="AlphaFoldDB" id="A0A182USC3"/>
<organism evidence="2 3">
    <name type="scientific">Anopheles merus</name>
    <name type="common">Mosquito</name>
    <dbReference type="NCBI Taxonomy" id="30066"/>
    <lineage>
        <taxon>Eukaryota</taxon>
        <taxon>Metazoa</taxon>
        <taxon>Ecdysozoa</taxon>
        <taxon>Arthropoda</taxon>
        <taxon>Hexapoda</taxon>
        <taxon>Insecta</taxon>
        <taxon>Pterygota</taxon>
        <taxon>Neoptera</taxon>
        <taxon>Endopterygota</taxon>
        <taxon>Diptera</taxon>
        <taxon>Nematocera</taxon>
        <taxon>Culicoidea</taxon>
        <taxon>Culicidae</taxon>
        <taxon>Anophelinae</taxon>
        <taxon>Anopheles</taxon>
    </lineage>
</organism>